<accession>A0A5R8WMZ3</accession>
<gene>
    <name evidence="1" type="ORF">FDY95_18095</name>
</gene>
<dbReference type="EMBL" id="VAJM01000009">
    <property type="protein sequence ID" value="TLM90618.1"/>
    <property type="molecule type" value="Genomic_DNA"/>
</dbReference>
<evidence type="ECO:0000313" key="2">
    <source>
        <dbReference type="Proteomes" id="UP000305517"/>
    </source>
</evidence>
<keyword evidence="2" id="KW-1185">Reference proteome</keyword>
<evidence type="ECO:0000313" key="1">
    <source>
        <dbReference type="EMBL" id="TLM90618.1"/>
    </source>
</evidence>
<organism evidence="1 2">
    <name type="scientific">Hymenobacter jeollabukensis</name>
    <dbReference type="NCBI Taxonomy" id="2025313"/>
    <lineage>
        <taxon>Bacteria</taxon>
        <taxon>Pseudomonadati</taxon>
        <taxon>Bacteroidota</taxon>
        <taxon>Cytophagia</taxon>
        <taxon>Cytophagales</taxon>
        <taxon>Hymenobacteraceae</taxon>
        <taxon>Hymenobacter</taxon>
    </lineage>
</organism>
<sequence length="75" mass="8580">MKSFLGTTKADPDVEKREDYWQLIGKRGRIIDAPATSDGRVLVLFENDLDDYGLENHNPVRNSLWICLSDLVTEK</sequence>
<proteinExistence type="predicted"/>
<dbReference type="Proteomes" id="UP000305517">
    <property type="component" value="Unassembled WGS sequence"/>
</dbReference>
<dbReference type="RefSeq" id="WP_138079898.1">
    <property type="nucleotide sequence ID" value="NZ_VAJM01000009.1"/>
</dbReference>
<name>A0A5R8WMZ3_9BACT</name>
<protein>
    <submittedName>
        <fullName evidence="1">Uncharacterized protein</fullName>
    </submittedName>
</protein>
<dbReference type="AlphaFoldDB" id="A0A5R8WMZ3"/>
<comment type="caution">
    <text evidence="1">The sequence shown here is derived from an EMBL/GenBank/DDBJ whole genome shotgun (WGS) entry which is preliminary data.</text>
</comment>
<reference evidence="1 2" key="1">
    <citation type="submission" date="2019-05" db="EMBL/GenBank/DDBJ databases">
        <title>Hymenobacter edaphi sp. nov., isolated from abandoned arsenic-contaminated farmland soil.</title>
        <authorList>
            <person name="Nie L."/>
        </authorList>
    </citation>
    <scope>NUCLEOTIDE SEQUENCE [LARGE SCALE GENOMIC DNA]</scope>
    <source>
        <strain evidence="1 2">1-3-3-8</strain>
    </source>
</reference>
<dbReference type="OrthoDB" id="9157197at2"/>